<dbReference type="EnsemblPlants" id="AET7Gv21352000.11">
    <property type="protein sequence ID" value="AET7Gv21352000.11"/>
    <property type="gene ID" value="AET7Gv21352000"/>
</dbReference>
<sequence length="75" mass="8405">MCSTAGIRSRPTRVVVGVGIARYNSLGVFVCCNNRSRNRCEIVLIKSRPSPQRCEVVLIKSRSGQSNPFTLCFEW</sequence>
<dbReference type="AlphaFoldDB" id="A0A453TD63"/>
<reference evidence="1" key="3">
    <citation type="journal article" date="2017" name="Nature">
        <title>Genome sequence of the progenitor of the wheat D genome Aegilops tauschii.</title>
        <authorList>
            <person name="Luo M.C."/>
            <person name="Gu Y.Q."/>
            <person name="Puiu D."/>
            <person name="Wang H."/>
            <person name="Twardziok S.O."/>
            <person name="Deal K.R."/>
            <person name="Huo N."/>
            <person name="Zhu T."/>
            <person name="Wang L."/>
            <person name="Wang Y."/>
            <person name="McGuire P.E."/>
            <person name="Liu S."/>
            <person name="Long H."/>
            <person name="Ramasamy R.K."/>
            <person name="Rodriguez J.C."/>
            <person name="Van S.L."/>
            <person name="Yuan L."/>
            <person name="Wang Z."/>
            <person name="Xia Z."/>
            <person name="Xiao L."/>
            <person name="Anderson O.D."/>
            <person name="Ouyang S."/>
            <person name="Liang Y."/>
            <person name="Zimin A.V."/>
            <person name="Pertea G."/>
            <person name="Qi P."/>
            <person name="Bennetzen J.L."/>
            <person name="Dai X."/>
            <person name="Dawson M.W."/>
            <person name="Muller H.G."/>
            <person name="Kugler K."/>
            <person name="Rivarola-Duarte L."/>
            <person name="Spannagl M."/>
            <person name="Mayer K.F.X."/>
            <person name="Lu F.H."/>
            <person name="Bevan M.W."/>
            <person name="Leroy P."/>
            <person name="Li P."/>
            <person name="You F.M."/>
            <person name="Sun Q."/>
            <person name="Liu Z."/>
            <person name="Lyons E."/>
            <person name="Wicker T."/>
            <person name="Salzberg S.L."/>
            <person name="Devos K.M."/>
            <person name="Dvorak J."/>
        </authorList>
    </citation>
    <scope>NUCLEOTIDE SEQUENCE [LARGE SCALE GENOMIC DNA]</scope>
    <source>
        <strain evidence="1">cv. AL8/78</strain>
    </source>
</reference>
<reference evidence="2" key="2">
    <citation type="journal article" date="2017" name="Nat. Plants">
        <title>The Aegilops tauschii genome reveals multiple impacts of transposons.</title>
        <authorList>
            <person name="Zhao G."/>
            <person name="Zou C."/>
            <person name="Li K."/>
            <person name="Wang K."/>
            <person name="Li T."/>
            <person name="Gao L."/>
            <person name="Zhang X."/>
            <person name="Wang H."/>
            <person name="Yang Z."/>
            <person name="Liu X."/>
            <person name="Jiang W."/>
            <person name="Mao L."/>
            <person name="Kong X."/>
            <person name="Jiao Y."/>
            <person name="Jia J."/>
        </authorList>
    </citation>
    <scope>NUCLEOTIDE SEQUENCE [LARGE SCALE GENOMIC DNA]</scope>
    <source>
        <strain evidence="2">cv. AL8/78</strain>
    </source>
</reference>
<proteinExistence type="predicted"/>
<dbReference type="Proteomes" id="UP000015105">
    <property type="component" value="Chromosome 7D"/>
</dbReference>
<protein>
    <submittedName>
        <fullName evidence="1">Uncharacterized protein</fullName>
    </submittedName>
</protein>
<dbReference type="Gramene" id="AET7Gv21352000.11">
    <property type="protein sequence ID" value="AET7Gv21352000.11"/>
    <property type="gene ID" value="AET7Gv21352000"/>
</dbReference>
<keyword evidence="2" id="KW-1185">Reference proteome</keyword>
<evidence type="ECO:0000313" key="2">
    <source>
        <dbReference type="Proteomes" id="UP000015105"/>
    </source>
</evidence>
<organism evidence="1 2">
    <name type="scientific">Aegilops tauschii subsp. strangulata</name>
    <name type="common">Goatgrass</name>
    <dbReference type="NCBI Taxonomy" id="200361"/>
    <lineage>
        <taxon>Eukaryota</taxon>
        <taxon>Viridiplantae</taxon>
        <taxon>Streptophyta</taxon>
        <taxon>Embryophyta</taxon>
        <taxon>Tracheophyta</taxon>
        <taxon>Spermatophyta</taxon>
        <taxon>Magnoliopsida</taxon>
        <taxon>Liliopsida</taxon>
        <taxon>Poales</taxon>
        <taxon>Poaceae</taxon>
        <taxon>BOP clade</taxon>
        <taxon>Pooideae</taxon>
        <taxon>Triticodae</taxon>
        <taxon>Triticeae</taxon>
        <taxon>Triticinae</taxon>
        <taxon>Aegilops</taxon>
    </lineage>
</organism>
<accession>A0A453TD63</accession>
<reference evidence="2" key="1">
    <citation type="journal article" date="2014" name="Science">
        <title>Ancient hybridizations among the ancestral genomes of bread wheat.</title>
        <authorList>
            <consortium name="International Wheat Genome Sequencing Consortium,"/>
            <person name="Marcussen T."/>
            <person name="Sandve S.R."/>
            <person name="Heier L."/>
            <person name="Spannagl M."/>
            <person name="Pfeifer M."/>
            <person name="Jakobsen K.S."/>
            <person name="Wulff B.B."/>
            <person name="Steuernagel B."/>
            <person name="Mayer K.F."/>
            <person name="Olsen O.A."/>
        </authorList>
    </citation>
    <scope>NUCLEOTIDE SEQUENCE [LARGE SCALE GENOMIC DNA]</scope>
    <source>
        <strain evidence="2">cv. AL8/78</strain>
    </source>
</reference>
<evidence type="ECO:0000313" key="1">
    <source>
        <dbReference type="EnsemblPlants" id="AET7Gv21352000.11"/>
    </source>
</evidence>
<name>A0A453TD63_AEGTS</name>
<reference evidence="1" key="4">
    <citation type="submission" date="2019-03" db="UniProtKB">
        <authorList>
            <consortium name="EnsemblPlants"/>
        </authorList>
    </citation>
    <scope>IDENTIFICATION</scope>
</reference>
<reference evidence="1" key="5">
    <citation type="journal article" date="2021" name="G3 (Bethesda)">
        <title>Aegilops tauschii genome assembly Aet v5.0 features greater sequence contiguity and improved annotation.</title>
        <authorList>
            <person name="Wang L."/>
            <person name="Zhu T."/>
            <person name="Rodriguez J.C."/>
            <person name="Deal K.R."/>
            <person name="Dubcovsky J."/>
            <person name="McGuire P.E."/>
            <person name="Lux T."/>
            <person name="Spannagl M."/>
            <person name="Mayer K.F.X."/>
            <person name="Baldrich P."/>
            <person name="Meyers B.C."/>
            <person name="Huo N."/>
            <person name="Gu Y.Q."/>
            <person name="Zhou H."/>
            <person name="Devos K.M."/>
            <person name="Bennetzen J.L."/>
            <person name="Unver T."/>
            <person name="Budak H."/>
            <person name="Gulick P.J."/>
            <person name="Galiba G."/>
            <person name="Kalapos B."/>
            <person name="Nelson D.R."/>
            <person name="Li P."/>
            <person name="You F.M."/>
            <person name="Luo M.C."/>
            <person name="Dvorak J."/>
        </authorList>
    </citation>
    <scope>NUCLEOTIDE SEQUENCE [LARGE SCALE GENOMIC DNA]</scope>
    <source>
        <strain evidence="1">cv. AL8/78</strain>
    </source>
</reference>